<reference evidence="1" key="1">
    <citation type="submission" date="2021-02" db="EMBL/GenBank/DDBJ databases">
        <authorList>
            <person name="Nieuwenhuis M."/>
            <person name="Van De Peppel L.J.J."/>
        </authorList>
    </citation>
    <scope>NUCLEOTIDE SEQUENCE</scope>
    <source>
        <strain evidence="1">D49</strain>
    </source>
</reference>
<accession>A0A9P7FU29</accession>
<dbReference type="AlphaFoldDB" id="A0A9P7FU29"/>
<evidence type="ECO:0000313" key="1">
    <source>
        <dbReference type="EMBL" id="KAG5634857.1"/>
    </source>
</evidence>
<reference evidence="1" key="2">
    <citation type="submission" date="2021-10" db="EMBL/GenBank/DDBJ databases">
        <title>Phylogenomics reveals ancestral predisposition of the termite-cultivated fungus Termitomyces towards a domesticated lifestyle.</title>
        <authorList>
            <person name="Auxier B."/>
            <person name="Grum-Grzhimaylo A."/>
            <person name="Cardenas M.E."/>
            <person name="Lodge J.D."/>
            <person name="Laessoe T."/>
            <person name="Pedersen O."/>
            <person name="Smith M.E."/>
            <person name="Kuyper T.W."/>
            <person name="Franco-Molano E.A."/>
            <person name="Baroni T.J."/>
            <person name="Aanen D.K."/>
        </authorList>
    </citation>
    <scope>NUCLEOTIDE SEQUENCE</scope>
    <source>
        <strain evidence="1">D49</strain>
    </source>
</reference>
<name>A0A9P7FU29_9AGAR</name>
<keyword evidence="2" id="KW-1185">Reference proteome</keyword>
<proteinExistence type="predicted"/>
<dbReference type="EMBL" id="JABCKI010006249">
    <property type="protein sequence ID" value="KAG5634857.1"/>
    <property type="molecule type" value="Genomic_DNA"/>
</dbReference>
<evidence type="ECO:0000313" key="2">
    <source>
        <dbReference type="Proteomes" id="UP000717328"/>
    </source>
</evidence>
<feature type="non-terminal residue" evidence="1">
    <location>
        <position position="1"/>
    </location>
</feature>
<protein>
    <submittedName>
        <fullName evidence="1">Uncharacterized protein</fullName>
    </submittedName>
</protein>
<sequence>NGNPVSKGSKETDLQRGQKAIIEAADTKVSGSHDASKPLAVVNEWNSRAFIVVACKSKDSGGNDTLTPHYISKVRVLGTESLLTPVQTFSCFFILSAKTATMVDYSTTRHGHFEISGANECTIKYDARDEVSPVNQWTGVANARKLN</sequence>
<gene>
    <name evidence="1" type="ORF">H0H81_000504</name>
</gene>
<comment type="caution">
    <text evidence="1">The sequence shown here is derived from an EMBL/GenBank/DDBJ whole genome shotgun (WGS) entry which is preliminary data.</text>
</comment>
<organism evidence="1 2">
    <name type="scientific">Sphagnurus paluster</name>
    <dbReference type="NCBI Taxonomy" id="117069"/>
    <lineage>
        <taxon>Eukaryota</taxon>
        <taxon>Fungi</taxon>
        <taxon>Dikarya</taxon>
        <taxon>Basidiomycota</taxon>
        <taxon>Agaricomycotina</taxon>
        <taxon>Agaricomycetes</taxon>
        <taxon>Agaricomycetidae</taxon>
        <taxon>Agaricales</taxon>
        <taxon>Tricholomatineae</taxon>
        <taxon>Lyophyllaceae</taxon>
        <taxon>Sphagnurus</taxon>
    </lineage>
</organism>
<dbReference type="Proteomes" id="UP000717328">
    <property type="component" value="Unassembled WGS sequence"/>
</dbReference>